<reference evidence="3" key="1">
    <citation type="submission" date="2017-06" db="EMBL/GenBank/DDBJ databases">
        <title>Genome analysis of Fimbriiglobus ruber SP5, the first member of the order Planctomycetales with confirmed chitinolytic capability.</title>
        <authorList>
            <person name="Ravin N.V."/>
            <person name="Rakitin A.L."/>
            <person name="Ivanova A.A."/>
            <person name="Beletsky A.V."/>
            <person name="Kulichevskaya I.S."/>
            <person name="Mardanov A.V."/>
            <person name="Dedysh S.N."/>
        </authorList>
    </citation>
    <scope>NUCLEOTIDE SEQUENCE [LARGE SCALE GENOMIC DNA]</scope>
    <source>
        <strain evidence="3">SP5</strain>
    </source>
</reference>
<dbReference type="Pfam" id="PF10604">
    <property type="entry name" value="Polyketide_cyc2"/>
    <property type="match status" value="1"/>
</dbReference>
<keyword evidence="3" id="KW-1185">Reference proteome</keyword>
<sequence>MEIAIGIAAAVLVLVAGLLVYIGTRPTNFRIERSTRIDVPSDVVFAIINDLHQWGRWSPYDGRDPAMKKTFEGPNAGPGAVYSWNGNKDVGEGRLTIVDSKLGELVSMKLEFSRPFKCSNQVNFKLAPSAGGTRVSWVMDGKNNFMAKAFSLVVNMDKMVGKDFEQGLANLNAAARVDQQKNQHVA</sequence>
<comment type="caution">
    <text evidence="2">The sequence shown here is derived from an EMBL/GenBank/DDBJ whole genome shotgun (WGS) entry which is preliminary data.</text>
</comment>
<dbReference type="Proteomes" id="UP000214646">
    <property type="component" value="Unassembled WGS sequence"/>
</dbReference>
<accession>A0A225DJR4</accession>
<dbReference type="AlphaFoldDB" id="A0A225DJR4"/>
<protein>
    <recommendedName>
        <fullName evidence="4">Polyketide cyclase</fullName>
    </recommendedName>
</protein>
<dbReference type="Gene3D" id="3.30.530.20">
    <property type="match status" value="1"/>
</dbReference>
<evidence type="ECO:0000313" key="2">
    <source>
        <dbReference type="EMBL" id="OWK41700.1"/>
    </source>
</evidence>
<dbReference type="InterPro" id="IPR019587">
    <property type="entry name" value="Polyketide_cyclase/dehydratase"/>
</dbReference>
<keyword evidence="1" id="KW-1133">Transmembrane helix</keyword>
<organism evidence="2 3">
    <name type="scientific">Fimbriiglobus ruber</name>
    <dbReference type="NCBI Taxonomy" id="1908690"/>
    <lineage>
        <taxon>Bacteria</taxon>
        <taxon>Pseudomonadati</taxon>
        <taxon>Planctomycetota</taxon>
        <taxon>Planctomycetia</taxon>
        <taxon>Gemmatales</taxon>
        <taxon>Gemmataceae</taxon>
        <taxon>Fimbriiglobus</taxon>
    </lineage>
</organism>
<keyword evidence="1" id="KW-0472">Membrane</keyword>
<name>A0A225DJR4_9BACT</name>
<evidence type="ECO:0008006" key="4">
    <source>
        <dbReference type="Google" id="ProtNLM"/>
    </source>
</evidence>
<dbReference type="RefSeq" id="WP_202973969.1">
    <property type="nucleotide sequence ID" value="NZ_NIDE01000005.1"/>
</dbReference>
<keyword evidence="1" id="KW-0812">Transmembrane</keyword>
<dbReference type="SUPFAM" id="SSF55961">
    <property type="entry name" value="Bet v1-like"/>
    <property type="match status" value="1"/>
</dbReference>
<gene>
    <name evidence="2" type="ORF">FRUB_03778</name>
</gene>
<evidence type="ECO:0000256" key="1">
    <source>
        <dbReference type="SAM" id="Phobius"/>
    </source>
</evidence>
<feature type="transmembrane region" description="Helical" evidence="1">
    <location>
        <begin position="6"/>
        <end position="24"/>
    </location>
</feature>
<dbReference type="CDD" id="cd07818">
    <property type="entry name" value="SRPBCC_1"/>
    <property type="match status" value="1"/>
</dbReference>
<proteinExistence type="predicted"/>
<evidence type="ECO:0000313" key="3">
    <source>
        <dbReference type="Proteomes" id="UP000214646"/>
    </source>
</evidence>
<dbReference type="InterPro" id="IPR023393">
    <property type="entry name" value="START-like_dom_sf"/>
</dbReference>
<dbReference type="EMBL" id="NIDE01000005">
    <property type="protein sequence ID" value="OWK41700.1"/>
    <property type="molecule type" value="Genomic_DNA"/>
</dbReference>